<sequence>MDKTCYFLQIPTELMCMIVGYLSKDDKISFKFAYPQFFCQQRHINVREAFFCNQENIGEILLRYNPDVVTKLDFNFCYWLSRKEISEFARSCNYLTELSVAYTPILVKDIAQVLCQNIKMSKLSLSIQNPKSYWRVKYSVVEFLQRFQEGPIAEMSSDIFWQNLLLLSQLESAKEPLAQLKYLDLHIGQDPLILGTLLSACTNLESLCLKLNMEERKPDHQEDLETENMTPRKEMNELLDILTLQNDECCSPVPPISLKSIVVLVHGRNKNLEGPMARFIQKLVEKSNSQLQCLWTAVPFLSVRDLSFNLNNMVAWKETKNYNNIILSPFKRFLSIESVACNKYMERGDFNLPQLKQIECGFWKDNFNQFCHAHPILEKLRLNKRPCEVSELYSIVDWSRLPPVKVLSVHPRIIYTADYLRNFQMRERSLCVLLKKCKTLEELEIGPDFSESPDAVIRNLRETCLQSDFLCGLKLCTNLKKFSLNSVRISYEEGEIDDDSFLEEIATKCPNLESLKIQDLSIGLTNHDTGEGQTAVLESLYWSVIERCFLTLRSAKKLRVLRLKMRIVSKAYDKLIWLLIYCPSLIQLGLIATSVHCGLDMYSWDEATFTAFFVDLVRFLPKLIALLIVLPGVPASHCIAATAVLESTFRPVRPCFCVQITDSLESSNPPSLPWIHYQALACDPSTTSVGELPFHLNASDSNF</sequence>
<dbReference type="Proteomes" id="UP000789390">
    <property type="component" value="Unassembled WGS sequence"/>
</dbReference>
<name>A0A8J2RPG2_9CRUS</name>
<dbReference type="SUPFAM" id="SSF52047">
    <property type="entry name" value="RNI-like"/>
    <property type="match status" value="1"/>
</dbReference>
<evidence type="ECO:0000313" key="1">
    <source>
        <dbReference type="EMBL" id="CAH0103952.1"/>
    </source>
</evidence>
<dbReference type="OrthoDB" id="6331548at2759"/>
<dbReference type="InterPro" id="IPR032675">
    <property type="entry name" value="LRR_dom_sf"/>
</dbReference>
<protein>
    <submittedName>
        <fullName evidence="1">Uncharacterized protein</fullName>
    </submittedName>
</protein>
<keyword evidence="2" id="KW-1185">Reference proteome</keyword>
<organism evidence="1 2">
    <name type="scientific">Daphnia galeata</name>
    <dbReference type="NCBI Taxonomy" id="27404"/>
    <lineage>
        <taxon>Eukaryota</taxon>
        <taxon>Metazoa</taxon>
        <taxon>Ecdysozoa</taxon>
        <taxon>Arthropoda</taxon>
        <taxon>Crustacea</taxon>
        <taxon>Branchiopoda</taxon>
        <taxon>Diplostraca</taxon>
        <taxon>Cladocera</taxon>
        <taxon>Anomopoda</taxon>
        <taxon>Daphniidae</taxon>
        <taxon>Daphnia</taxon>
    </lineage>
</organism>
<gene>
    <name evidence="1" type="ORF">DGAL_LOCUS6662</name>
</gene>
<dbReference type="GO" id="GO:0019005">
    <property type="term" value="C:SCF ubiquitin ligase complex"/>
    <property type="evidence" value="ECO:0007669"/>
    <property type="project" value="TreeGrafter"/>
</dbReference>
<dbReference type="GO" id="GO:0031146">
    <property type="term" value="P:SCF-dependent proteasomal ubiquitin-dependent protein catabolic process"/>
    <property type="evidence" value="ECO:0007669"/>
    <property type="project" value="TreeGrafter"/>
</dbReference>
<dbReference type="EMBL" id="CAKKLH010000123">
    <property type="protein sequence ID" value="CAH0103952.1"/>
    <property type="molecule type" value="Genomic_DNA"/>
</dbReference>
<dbReference type="AlphaFoldDB" id="A0A8J2RPG2"/>
<dbReference type="PANTHER" id="PTHR13318">
    <property type="entry name" value="PARTNER OF PAIRED, ISOFORM B-RELATED"/>
    <property type="match status" value="1"/>
</dbReference>
<dbReference type="Gene3D" id="3.80.10.10">
    <property type="entry name" value="Ribonuclease Inhibitor"/>
    <property type="match status" value="2"/>
</dbReference>
<comment type="caution">
    <text evidence="1">The sequence shown here is derived from an EMBL/GenBank/DDBJ whole genome shotgun (WGS) entry which is preliminary data.</text>
</comment>
<accession>A0A8J2RPG2</accession>
<proteinExistence type="predicted"/>
<evidence type="ECO:0000313" key="2">
    <source>
        <dbReference type="Proteomes" id="UP000789390"/>
    </source>
</evidence>
<reference evidence="1" key="1">
    <citation type="submission" date="2021-11" db="EMBL/GenBank/DDBJ databases">
        <authorList>
            <person name="Schell T."/>
        </authorList>
    </citation>
    <scope>NUCLEOTIDE SEQUENCE</scope>
    <source>
        <strain evidence="1">M5</strain>
    </source>
</reference>